<dbReference type="Proteomes" id="UP000708208">
    <property type="component" value="Unassembled WGS sequence"/>
</dbReference>
<evidence type="ECO:0000313" key="2">
    <source>
        <dbReference type="Proteomes" id="UP000708208"/>
    </source>
</evidence>
<proteinExistence type="predicted"/>
<organism evidence="1 2">
    <name type="scientific">Allacma fusca</name>
    <dbReference type="NCBI Taxonomy" id="39272"/>
    <lineage>
        <taxon>Eukaryota</taxon>
        <taxon>Metazoa</taxon>
        <taxon>Ecdysozoa</taxon>
        <taxon>Arthropoda</taxon>
        <taxon>Hexapoda</taxon>
        <taxon>Collembola</taxon>
        <taxon>Symphypleona</taxon>
        <taxon>Sminthuridae</taxon>
        <taxon>Allacma</taxon>
    </lineage>
</organism>
<sequence length="114" mass="13052">MLYPDTGLQDYNVGSYAAPDPVTTYSITYSEEYDEPILSQSVPRKGIPISTLDTSINSSLIPLDTDFAKCESTQSRKKGPRKLSYQERKQRAFVVYAKSLERRFPNPQQAFVYW</sequence>
<reference evidence="1" key="1">
    <citation type="submission" date="2021-06" db="EMBL/GenBank/DDBJ databases">
        <authorList>
            <person name="Hodson N. C."/>
            <person name="Mongue J. A."/>
            <person name="Jaron S. K."/>
        </authorList>
    </citation>
    <scope>NUCLEOTIDE SEQUENCE</scope>
</reference>
<dbReference type="AlphaFoldDB" id="A0A8J2L972"/>
<dbReference type="EMBL" id="CAJVCH010547836">
    <property type="protein sequence ID" value="CAG7828518.1"/>
    <property type="molecule type" value="Genomic_DNA"/>
</dbReference>
<protein>
    <submittedName>
        <fullName evidence="1">Uncharacterized protein</fullName>
    </submittedName>
</protein>
<evidence type="ECO:0000313" key="1">
    <source>
        <dbReference type="EMBL" id="CAG7828518.1"/>
    </source>
</evidence>
<gene>
    <name evidence="1" type="ORF">AFUS01_LOCUS38442</name>
</gene>
<keyword evidence="2" id="KW-1185">Reference proteome</keyword>
<name>A0A8J2L972_9HEXA</name>
<accession>A0A8J2L972</accession>
<comment type="caution">
    <text evidence="1">The sequence shown here is derived from an EMBL/GenBank/DDBJ whole genome shotgun (WGS) entry which is preliminary data.</text>
</comment>